<gene>
    <name evidence="2" type="ORF">C0Q70_03218</name>
</gene>
<protein>
    <submittedName>
        <fullName evidence="2">Uncharacterized protein</fullName>
    </submittedName>
</protein>
<organism evidence="2 3">
    <name type="scientific">Pomacea canaliculata</name>
    <name type="common">Golden apple snail</name>
    <dbReference type="NCBI Taxonomy" id="400727"/>
    <lineage>
        <taxon>Eukaryota</taxon>
        <taxon>Metazoa</taxon>
        <taxon>Spiralia</taxon>
        <taxon>Lophotrochozoa</taxon>
        <taxon>Mollusca</taxon>
        <taxon>Gastropoda</taxon>
        <taxon>Caenogastropoda</taxon>
        <taxon>Architaenioglossa</taxon>
        <taxon>Ampullarioidea</taxon>
        <taxon>Ampullariidae</taxon>
        <taxon>Pomacea</taxon>
    </lineage>
</organism>
<dbReference type="AlphaFoldDB" id="A0A2T7PS66"/>
<feature type="region of interest" description="Disordered" evidence="1">
    <location>
        <begin position="1"/>
        <end position="26"/>
    </location>
</feature>
<proteinExistence type="predicted"/>
<comment type="caution">
    <text evidence="2">The sequence shown here is derived from an EMBL/GenBank/DDBJ whole genome shotgun (WGS) entry which is preliminary data.</text>
</comment>
<dbReference type="Proteomes" id="UP000245119">
    <property type="component" value="Linkage Group LG2"/>
</dbReference>
<accession>A0A2T7PS66</accession>
<name>A0A2T7PS66_POMCA</name>
<dbReference type="EMBL" id="PZQS01000002">
    <property type="protein sequence ID" value="PVD36240.1"/>
    <property type="molecule type" value="Genomic_DNA"/>
</dbReference>
<reference evidence="2 3" key="1">
    <citation type="submission" date="2018-04" db="EMBL/GenBank/DDBJ databases">
        <title>The genome of golden apple snail Pomacea canaliculata provides insight into stress tolerance and invasive adaptation.</title>
        <authorList>
            <person name="Liu C."/>
            <person name="Liu B."/>
            <person name="Ren Y."/>
            <person name="Zhang Y."/>
            <person name="Wang H."/>
            <person name="Li S."/>
            <person name="Jiang F."/>
            <person name="Yin L."/>
            <person name="Zhang G."/>
            <person name="Qian W."/>
            <person name="Fan W."/>
        </authorList>
    </citation>
    <scope>NUCLEOTIDE SEQUENCE [LARGE SCALE GENOMIC DNA]</scope>
    <source>
        <strain evidence="2">SZHN2017</strain>
        <tissue evidence="2">Muscle</tissue>
    </source>
</reference>
<sequence>MQYNAGISVPKHRAGSGTPQVVLGGGTNPTFTRDGFITMTDQDLEEFSVALGNCYSECDHWG</sequence>
<keyword evidence="3" id="KW-1185">Reference proteome</keyword>
<evidence type="ECO:0000256" key="1">
    <source>
        <dbReference type="SAM" id="MobiDB-lite"/>
    </source>
</evidence>
<evidence type="ECO:0000313" key="3">
    <source>
        <dbReference type="Proteomes" id="UP000245119"/>
    </source>
</evidence>
<evidence type="ECO:0000313" key="2">
    <source>
        <dbReference type="EMBL" id="PVD36240.1"/>
    </source>
</evidence>